<sequence length="168" mass="18031">MTKKMREAAAMGKPKPTRAAIRFTLPPPSDLVVEASFAASERVRDLYEFVARCARDRAVAESVELFVTPPKRVFSRNDDATLLSAGMAPAARVRVGAKGATSFASARDAEALLRADLIALAAEPAKPTVRVVENGSNLALDDAEPEKTQAQKKAAVTNKLMGHLMGRR</sequence>
<dbReference type="HOGENOM" id="CLU_102708_0_0_1"/>
<dbReference type="Pfam" id="PF00789">
    <property type="entry name" value="UBX"/>
    <property type="match status" value="1"/>
</dbReference>
<dbReference type="GO" id="GO:0012506">
    <property type="term" value="C:vesicle membrane"/>
    <property type="evidence" value="ECO:0007669"/>
    <property type="project" value="TreeGrafter"/>
</dbReference>
<evidence type="ECO:0000313" key="3">
    <source>
        <dbReference type="Proteomes" id="UP000001568"/>
    </source>
</evidence>
<dbReference type="InterPro" id="IPR001012">
    <property type="entry name" value="UBX_dom"/>
</dbReference>
<dbReference type="PANTHER" id="PTHR46467:SF1">
    <property type="entry name" value="TETHER CONTAINING UBX DOMAIN FOR GLUT4"/>
    <property type="match status" value="1"/>
</dbReference>
<dbReference type="OrthoDB" id="440781at2759"/>
<dbReference type="EMBL" id="CP000588">
    <property type="protein sequence ID" value="ABO97624.1"/>
    <property type="molecule type" value="Genomic_DNA"/>
</dbReference>
<gene>
    <name evidence="2" type="ORF">OSTLU_33030</name>
</gene>
<dbReference type="KEGG" id="olu:OSTLU_33030"/>
<dbReference type="InterPro" id="IPR029071">
    <property type="entry name" value="Ubiquitin-like_domsf"/>
</dbReference>
<reference evidence="2 3" key="1">
    <citation type="journal article" date="2007" name="Proc. Natl. Acad. Sci. U.S.A.">
        <title>The tiny eukaryote Ostreococcus provides genomic insights into the paradox of plankton speciation.</title>
        <authorList>
            <person name="Palenik B."/>
            <person name="Grimwood J."/>
            <person name="Aerts A."/>
            <person name="Rouze P."/>
            <person name="Salamov A."/>
            <person name="Putnam N."/>
            <person name="Dupont C."/>
            <person name="Jorgensen R."/>
            <person name="Derelle E."/>
            <person name="Rombauts S."/>
            <person name="Zhou K."/>
            <person name="Otillar R."/>
            <person name="Merchant S.S."/>
            <person name="Podell S."/>
            <person name="Gaasterland T."/>
            <person name="Napoli C."/>
            <person name="Gendler K."/>
            <person name="Manuell A."/>
            <person name="Tai V."/>
            <person name="Vallon O."/>
            <person name="Piganeau G."/>
            <person name="Jancek S."/>
            <person name="Heijde M."/>
            <person name="Jabbari K."/>
            <person name="Bowler C."/>
            <person name="Lohr M."/>
            <person name="Robbens S."/>
            <person name="Werner G."/>
            <person name="Dubchak I."/>
            <person name="Pazour G.J."/>
            <person name="Ren Q."/>
            <person name="Paulsen I."/>
            <person name="Delwiche C."/>
            <person name="Schmutz J."/>
            <person name="Rokhsar D."/>
            <person name="Van de Peer Y."/>
            <person name="Moreau H."/>
            <person name="Grigoriev I.V."/>
        </authorList>
    </citation>
    <scope>NUCLEOTIDE SEQUENCE [LARGE SCALE GENOMIC DNA]</scope>
    <source>
        <strain evidence="2 3">CCE9901</strain>
    </source>
</reference>
<name>A4S1A6_OSTLU</name>
<feature type="domain" description="UBX" evidence="1">
    <location>
        <begin position="34"/>
        <end position="90"/>
    </location>
</feature>
<protein>
    <recommendedName>
        <fullName evidence="1">UBX domain-containing protein</fullName>
    </recommendedName>
</protein>
<proteinExistence type="predicted"/>
<dbReference type="STRING" id="436017.A4S1A6"/>
<accession>A4S1A6</accession>
<dbReference type="Gene3D" id="3.10.20.90">
    <property type="entry name" value="Phosphatidylinositol 3-kinase Catalytic Subunit, Chain A, domain 1"/>
    <property type="match status" value="1"/>
</dbReference>
<dbReference type="GO" id="GO:0005634">
    <property type="term" value="C:nucleus"/>
    <property type="evidence" value="ECO:0007669"/>
    <property type="project" value="TreeGrafter"/>
</dbReference>
<keyword evidence="3" id="KW-1185">Reference proteome</keyword>
<dbReference type="PANTHER" id="PTHR46467">
    <property type="entry name" value="TETHER CONTAINING UBX DOMAIN FOR GLUT4"/>
    <property type="match status" value="1"/>
</dbReference>
<dbReference type="GO" id="GO:0006886">
    <property type="term" value="P:intracellular protein transport"/>
    <property type="evidence" value="ECO:0007669"/>
    <property type="project" value="TreeGrafter"/>
</dbReference>
<dbReference type="Proteomes" id="UP000001568">
    <property type="component" value="Chromosome 8"/>
</dbReference>
<dbReference type="SUPFAM" id="SSF54236">
    <property type="entry name" value="Ubiquitin-like"/>
    <property type="match status" value="1"/>
</dbReference>
<dbReference type="GO" id="GO:0005737">
    <property type="term" value="C:cytoplasm"/>
    <property type="evidence" value="ECO:0007669"/>
    <property type="project" value="TreeGrafter"/>
</dbReference>
<evidence type="ECO:0000259" key="1">
    <source>
        <dbReference type="Pfam" id="PF00789"/>
    </source>
</evidence>
<dbReference type="AlphaFoldDB" id="A4S1A6"/>
<dbReference type="Gramene" id="ABO97624">
    <property type="protein sequence ID" value="ABO97624"/>
    <property type="gene ID" value="OSTLU_33030"/>
</dbReference>
<evidence type="ECO:0000313" key="2">
    <source>
        <dbReference type="EMBL" id="ABO97624.1"/>
    </source>
</evidence>
<organism evidence="2 3">
    <name type="scientific">Ostreococcus lucimarinus (strain CCE9901)</name>
    <dbReference type="NCBI Taxonomy" id="436017"/>
    <lineage>
        <taxon>Eukaryota</taxon>
        <taxon>Viridiplantae</taxon>
        <taxon>Chlorophyta</taxon>
        <taxon>Mamiellophyceae</taxon>
        <taxon>Mamiellales</taxon>
        <taxon>Bathycoccaceae</taxon>
        <taxon>Ostreococcus</taxon>
    </lineage>
</organism>
<dbReference type="RefSeq" id="XP_001419331.1">
    <property type="nucleotide sequence ID" value="XM_001419294.1"/>
</dbReference>
<dbReference type="GeneID" id="5003282"/>